<dbReference type="FunFam" id="3.40.50.300:FF:000205">
    <property type="entry name" value="ABC transporter B family member 4"/>
    <property type="match status" value="1"/>
</dbReference>
<keyword evidence="4 11" id="KW-0812">Transmembrane</keyword>
<dbReference type="Proteomes" id="UP000646827">
    <property type="component" value="Unassembled WGS sequence"/>
</dbReference>
<organism evidence="14 15">
    <name type="scientific">Circinella minor</name>
    <dbReference type="NCBI Taxonomy" id="1195481"/>
    <lineage>
        <taxon>Eukaryota</taxon>
        <taxon>Fungi</taxon>
        <taxon>Fungi incertae sedis</taxon>
        <taxon>Mucoromycota</taxon>
        <taxon>Mucoromycotina</taxon>
        <taxon>Mucoromycetes</taxon>
        <taxon>Mucorales</taxon>
        <taxon>Lichtheimiaceae</taxon>
        <taxon>Circinella</taxon>
    </lineage>
</organism>
<evidence type="ECO:0000256" key="11">
    <source>
        <dbReference type="SAM" id="Phobius"/>
    </source>
</evidence>
<dbReference type="SMART" id="SM00382">
    <property type="entry name" value="AAA"/>
    <property type="match status" value="2"/>
</dbReference>
<dbReference type="FunFam" id="1.20.1560.10:FF:000018">
    <property type="entry name" value="ATP-binding cassette subfamily B member 11"/>
    <property type="match status" value="1"/>
</dbReference>
<evidence type="ECO:0000256" key="8">
    <source>
        <dbReference type="ARBA" id="ARBA00022989"/>
    </source>
</evidence>
<dbReference type="GO" id="GO:0015421">
    <property type="term" value="F:ABC-type oligopeptide transporter activity"/>
    <property type="evidence" value="ECO:0007669"/>
    <property type="project" value="TreeGrafter"/>
</dbReference>
<keyword evidence="5" id="KW-0677">Repeat</keyword>
<keyword evidence="7" id="KW-0067">ATP-binding</keyword>
<dbReference type="GO" id="GO:0090374">
    <property type="term" value="P:oligopeptide export from mitochondrion"/>
    <property type="evidence" value="ECO:0007669"/>
    <property type="project" value="TreeGrafter"/>
</dbReference>
<feature type="transmembrane region" description="Helical" evidence="11">
    <location>
        <begin position="73"/>
        <end position="102"/>
    </location>
</feature>
<dbReference type="EMBL" id="JAEPRB010000103">
    <property type="protein sequence ID" value="KAG2221662.1"/>
    <property type="molecule type" value="Genomic_DNA"/>
</dbReference>
<dbReference type="InterPro" id="IPR011527">
    <property type="entry name" value="ABC1_TM_dom"/>
</dbReference>
<dbReference type="GO" id="GO:0005743">
    <property type="term" value="C:mitochondrial inner membrane"/>
    <property type="evidence" value="ECO:0007669"/>
    <property type="project" value="TreeGrafter"/>
</dbReference>
<feature type="transmembrane region" description="Helical" evidence="11">
    <location>
        <begin position="774"/>
        <end position="794"/>
    </location>
</feature>
<dbReference type="InterPro" id="IPR003439">
    <property type="entry name" value="ABC_transporter-like_ATP-bd"/>
</dbReference>
<dbReference type="InterPro" id="IPR003593">
    <property type="entry name" value="AAA+_ATPase"/>
</dbReference>
<evidence type="ECO:0000259" key="13">
    <source>
        <dbReference type="PROSITE" id="PS50929"/>
    </source>
</evidence>
<evidence type="ECO:0000256" key="7">
    <source>
        <dbReference type="ARBA" id="ARBA00022840"/>
    </source>
</evidence>
<dbReference type="Pfam" id="PF00005">
    <property type="entry name" value="ABC_tran"/>
    <property type="match status" value="2"/>
</dbReference>
<feature type="domain" description="ABC transmembrane type-1" evidence="13">
    <location>
        <begin position="726"/>
        <end position="1017"/>
    </location>
</feature>
<feature type="transmembrane region" description="Helical" evidence="11">
    <location>
        <begin position="337"/>
        <end position="355"/>
    </location>
</feature>
<keyword evidence="9 11" id="KW-0472">Membrane</keyword>
<evidence type="ECO:0000256" key="3">
    <source>
        <dbReference type="ARBA" id="ARBA00022448"/>
    </source>
</evidence>
<dbReference type="Pfam" id="PF00664">
    <property type="entry name" value="ABC_membrane"/>
    <property type="match status" value="2"/>
</dbReference>
<dbReference type="SUPFAM" id="SSF52540">
    <property type="entry name" value="P-loop containing nucleoside triphosphate hydrolases"/>
    <property type="match status" value="2"/>
</dbReference>
<dbReference type="PANTHER" id="PTHR43394">
    <property type="entry name" value="ATP-DEPENDENT PERMEASE MDL1, MITOCHONDRIAL"/>
    <property type="match status" value="1"/>
</dbReference>
<dbReference type="FunFam" id="3.40.50.300:FF:000916">
    <property type="entry name" value="ABC transporter B family member 9"/>
    <property type="match status" value="1"/>
</dbReference>
<dbReference type="InterPro" id="IPR017871">
    <property type="entry name" value="ABC_transporter-like_CS"/>
</dbReference>
<evidence type="ECO:0000313" key="14">
    <source>
        <dbReference type="EMBL" id="KAG2221662.1"/>
    </source>
</evidence>
<dbReference type="InterPro" id="IPR027417">
    <property type="entry name" value="P-loop_NTPase"/>
</dbReference>
<dbReference type="InterPro" id="IPR039421">
    <property type="entry name" value="Type_1_exporter"/>
</dbReference>
<feature type="transmembrane region" description="Helical" evidence="11">
    <location>
        <begin position="306"/>
        <end position="325"/>
    </location>
</feature>
<accession>A0A8H7VJY6</accession>
<dbReference type="PROSITE" id="PS50893">
    <property type="entry name" value="ABC_TRANSPORTER_2"/>
    <property type="match status" value="2"/>
</dbReference>
<gene>
    <name evidence="14" type="ORF">INT45_001187</name>
</gene>
<proteinExistence type="inferred from homology"/>
<evidence type="ECO:0000313" key="15">
    <source>
        <dbReference type="Proteomes" id="UP000646827"/>
    </source>
</evidence>
<feature type="transmembrane region" description="Helical" evidence="11">
    <location>
        <begin position="990"/>
        <end position="1010"/>
    </location>
</feature>
<dbReference type="PANTHER" id="PTHR43394:SF27">
    <property type="entry name" value="ATP-DEPENDENT TRANSLOCASE ABCB1-LIKE"/>
    <property type="match status" value="1"/>
</dbReference>
<feature type="domain" description="ABC transporter" evidence="12">
    <location>
        <begin position="1051"/>
        <end position="1293"/>
    </location>
</feature>
<keyword evidence="3" id="KW-0813">Transport</keyword>
<dbReference type="CDD" id="cd03249">
    <property type="entry name" value="ABC_MTABC3_MDL1_MDL2"/>
    <property type="match status" value="2"/>
</dbReference>
<feature type="domain" description="ABC transporter" evidence="12">
    <location>
        <begin position="399"/>
        <end position="636"/>
    </location>
</feature>
<feature type="compositionally biased region" description="Basic and acidic residues" evidence="10">
    <location>
        <begin position="32"/>
        <end position="45"/>
    </location>
</feature>
<feature type="transmembrane region" description="Helical" evidence="11">
    <location>
        <begin position="197"/>
        <end position="216"/>
    </location>
</feature>
<keyword evidence="6" id="KW-0547">Nucleotide-binding</keyword>
<feature type="region of interest" description="Disordered" evidence="10">
    <location>
        <begin position="644"/>
        <end position="665"/>
    </location>
</feature>
<evidence type="ECO:0000256" key="10">
    <source>
        <dbReference type="SAM" id="MobiDB-lite"/>
    </source>
</evidence>
<sequence length="1299" mass="143141">MVETQSHHSPPDCDDDKLIDLEVEQIKLKQHELEKIESTQEADDKKKKKKEDKKKEPSVMPHKLFRYASTFDLLAVSLAAIGSIGIGALQPVAIIIFGDFLADFGSSITNVDEMLDNTIDMILVFVYIGTGILVGGYCTHALWVISGENQAKRIRQLYIHSILRQDMTWFDKSEEGSLTTRLATDTQMIQEGISEKLGLVIQLLAQVVAGFVIAFVKGWRLAVVILATVPVMAIVGGLMGIYYTKFTKTAQDTYAQAGSIAEQVFSGIRTVYAFSLQDRFSERYDKELDKACATGVRRGIVMGVQMAAFIFVLFCTYGLSFWYGAKLVHEDTLTGDVVLIAFFAMLIGTMSLLSLPMNLSAVASACGAAYRIFEIIDRVPEIDPDSPEGIKDGKLTGQMEFNHIKFAYPTRPDIQVLKDFSAKVQPGQTIALVGSSGSGKSTIVQLLQRFYDALDGDILLDGKSIKEYNVKWLRQQIGVVSQEPVLFNMSVRKNLLMGATGTVSDEEIIEACKKANCHSFISQLPHGYDTLVGQQGGMLSGGQKQRVAIARAIIKNPSILLLDEATSALDTKSERIVQQALDVASENRTTLMIAHRLSTIRNADMIIVMKQGEVVEQGSHNELVEKNGAYADLVHKQLIALEQKEEQENSDDSREHDATPVDDGSVIDEKEEIRINLAKRPSIVSSLEDVGAERRREIEQERKWKTTKTPFYKVLMEMKPEWHLIFLGVLGGILAGTAFPISGLLIALCITVMIDPTVENIMPGPMEGANLYSFLFLIVGIISFIGIALQIGAFETAGERYTRRLRSRIFKAFMKQEVAFYDDEENNTGALTSMLALDAKNVNEIISKIVGEISSIISTGVTGFVIAFVYSWILSLIVLGCVPFLVIGAAYQSKVEMNFEDDTKKASIQTGEVAGEAIKTIRTVASLTKQDYFEKTYDKAGLRPHKLALRKAYLGSIGFALSQGMIMYVYAIAFYASIRLVGIGKINMEQMMVTLMAMMITAFGIGRSSALASGIAKAKYAALSAFEILERQSSIDPDLEGIEPTSVQGHVEFETISFRYPARPDVLIFNGGFDFTGMAGKTIALVGASGCGKSTTIALLERWYDSFSGVVRLDEQNVQNYTLGNLRSHMALVSQEPVLFDLSIEENIRFGVPNSYKLTEDEIVKACKAANIHRFVSSLPKGYNTRVGDKGSQLSGGQKQRIAIARALLRNPRVLLLDEATSALDSESEKLVQSAIDHVLQEGGRTTITIAHRLSTIQNADLICVIDKGRIVEQGTHWELLKLDGLYNTLVHEQSLNVD</sequence>
<feature type="transmembrane region" description="Helical" evidence="11">
    <location>
        <begin position="952"/>
        <end position="978"/>
    </location>
</feature>
<evidence type="ECO:0000256" key="9">
    <source>
        <dbReference type="ARBA" id="ARBA00023136"/>
    </source>
</evidence>
<comment type="similarity">
    <text evidence="2">Belongs to the ABC transporter superfamily. ABCB family. Multidrug resistance exporter (TC 3.A.1.201) subfamily.</text>
</comment>
<dbReference type="Gene3D" id="3.40.50.300">
    <property type="entry name" value="P-loop containing nucleotide triphosphate hydrolases"/>
    <property type="match status" value="2"/>
</dbReference>
<dbReference type="PROSITE" id="PS50929">
    <property type="entry name" value="ABC_TM1F"/>
    <property type="match status" value="2"/>
</dbReference>
<evidence type="ECO:0000256" key="4">
    <source>
        <dbReference type="ARBA" id="ARBA00022692"/>
    </source>
</evidence>
<dbReference type="GO" id="GO:0016887">
    <property type="term" value="F:ATP hydrolysis activity"/>
    <property type="evidence" value="ECO:0007669"/>
    <property type="project" value="InterPro"/>
</dbReference>
<comment type="subcellular location">
    <subcellularLocation>
        <location evidence="1">Membrane</location>
        <topology evidence="1">Multi-pass membrane protein</topology>
    </subcellularLocation>
</comment>
<reference evidence="14 15" key="1">
    <citation type="submission" date="2020-12" db="EMBL/GenBank/DDBJ databases">
        <title>Metabolic potential, ecology and presence of endohyphal bacteria is reflected in genomic diversity of Mucoromycotina.</title>
        <authorList>
            <person name="Muszewska A."/>
            <person name="Okrasinska A."/>
            <person name="Steczkiewicz K."/>
            <person name="Drgas O."/>
            <person name="Orlowska M."/>
            <person name="Perlinska-Lenart U."/>
            <person name="Aleksandrzak-Piekarczyk T."/>
            <person name="Szatraj K."/>
            <person name="Zielenkiewicz U."/>
            <person name="Pilsyk S."/>
            <person name="Malc E."/>
            <person name="Mieczkowski P."/>
            <person name="Kruszewska J.S."/>
            <person name="Biernat P."/>
            <person name="Pawlowska J."/>
        </authorList>
    </citation>
    <scope>NUCLEOTIDE SEQUENCE [LARGE SCALE GENOMIC DNA]</scope>
    <source>
        <strain evidence="14 15">CBS 142.35</strain>
    </source>
</reference>
<keyword evidence="8 11" id="KW-1133">Transmembrane helix</keyword>
<evidence type="ECO:0000256" key="2">
    <source>
        <dbReference type="ARBA" id="ARBA00007577"/>
    </source>
</evidence>
<feature type="compositionally biased region" description="Basic and acidic residues" evidence="10">
    <location>
        <begin position="644"/>
        <end position="659"/>
    </location>
</feature>
<dbReference type="Gene3D" id="1.20.1560.10">
    <property type="entry name" value="ABC transporter type 1, transmembrane domain"/>
    <property type="match status" value="1"/>
</dbReference>
<dbReference type="CDD" id="cd18577">
    <property type="entry name" value="ABC_6TM_Pgp_ABCB1_D1_like"/>
    <property type="match status" value="1"/>
</dbReference>
<comment type="caution">
    <text evidence="14">The sequence shown here is derived from an EMBL/GenBank/DDBJ whole genome shotgun (WGS) entry which is preliminary data.</text>
</comment>
<dbReference type="CDD" id="cd18578">
    <property type="entry name" value="ABC_6TM_Pgp_ABCB1_D2_like"/>
    <property type="match status" value="1"/>
</dbReference>
<keyword evidence="15" id="KW-1185">Reference proteome</keyword>
<evidence type="ECO:0000259" key="12">
    <source>
        <dbReference type="PROSITE" id="PS50893"/>
    </source>
</evidence>
<dbReference type="PROSITE" id="PS00211">
    <property type="entry name" value="ABC_TRANSPORTER_1"/>
    <property type="match status" value="2"/>
</dbReference>
<feature type="domain" description="ABC transmembrane type-1" evidence="13">
    <location>
        <begin position="78"/>
        <end position="364"/>
    </location>
</feature>
<feature type="transmembrane region" description="Helical" evidence="11">
    <location>
        <begin position="872"/>
        <end position="891"/>
    </location>
</feature>
<dbReference type="SUPFAM" id="SSF90123">
    <property type="entry name" value="ABC transporter transmembrane region"/>
    <property type="match status" value="2"/>
</dbReference>
<evidence type="ECO:0000256" key="6">
    <source>
        <dbReference type="ARBA" id="ARBA00022741"/>
    </source>
</evidence>
<feature type="region of interest" description="Disordered" evidence="10">
    <location>
        <begin position="32"/>
        <end position="57"/>
    </location>
</feature>
<dbReference type="GO" id="GO:0005524">
    <property type="term" value="F:ATP binding"/>
    <property type="evidence" value="ECO:0007669"/>
    <property type="project" value="UniProtKB-KW"/>
</dbReference>
<evidence type="ECO:0000256" key="1">
    <source>
        <dbReference type="ARBA" id="ARBA00004141"/>
    </source>
</evidence>
<evidence type="ECO:0000256" key="5">
    <source>
        <dbReference type="ARBA" id="ARBA00022737"/>
    </source>
</evidence>
<protein>
    <submittedName>
        <fullName evidence="14">Uncharacterized protein</fullName>
    </submittedName>
</protein>
<feature type="transmembrane region" description="Helical" evidence="11">
    <location>
        <begin position="222"/>
        <end position="243"/>
    </location>
</feature>
<dbReference type="InterPro" id="IPR036640">
    <property type="entry name" value="ABC1_TM_sf"/>
</dbReference>
<feature type="transmembrane region" description="Helical" evidence="11">
    <location>
        <begin position="724"/>
        <end position="754"/>
    </location>
</feature>
<dbReference type="OrthoDB" id="6500128at2759"/>
<name>A0A8H7VJY6_9FUNG</name>
<feature type="transmembrane region" description="Helical" evidence="11">
    <location>
        <begin position="122"/>
        <end position="145"/>
    </location>
</feature>